<sequence length="222" mass="24635">MSAESFSSESFNPDSCGPDPEQPYPMPGQGRLVYLKPLIKNPQIIVGDYTYYDDPAGPERFEANVLYHFDFIGDKLRIGKFCSIAAECKFIMNGGNHRTDWFTNYPFPVFGNGWEAAMPDDWPHKGDTVIGNDVWLGYGATIMPGVQIGDGAIVATRAVVTRSVDPYTIVGGNPAQPIRQRFDQETIAALLEIRWWDWEIAKITRNLPAICGGDLAALRSAQ</sequence>
<dbReference type="InterPro" id="IPR018357">
    <property type="entry name" value="Hexapep_transf_CS"/>
</dbReference>
<dbReference type="GO" id="GO:0016746">
    <property type="term" value="F:acyltransferase activity"/>
    <property type="evidence" value="ECO:0007669"/>
    <property type="project" value="UniProtKB-KW"/>
</dbReference>
<reference evidence="5" key="1">
    <citation type="journal article" date="2024" name="Algal Res.">
        <title>Biochemical, toxicological and genomic investigation of a high-biomass producing Limnothrix strain isolated from Italian shallow drinking water reservoir.</title>
        <authorList>
            <person name="Simonazzi M."/>
            <person name="Shishido T.K."/>
            <person name="Delbaje E."/>
            <person name="Wahlsten M."/>
            <person name="Fewer D.P."/>
            <person name="Sivonen K."/>
            <person name="Pezzolesi L."/>
            <person name="Pistocchi R."/>
        </authorList>
    </citation>
    <scope>NUCLEOTIDE SEQUENCE [LARGE SCALE GENOMIC DNA]</scope>
    <source>
        <strain evidence="5">LRLZ20PSL1</strain>
    </source>
</reference>
<dbReference type="CDD" id="cd03349">
    <property type="entry name" value="LbH_XAT"/>
    <property type="match status" value="1"/>
</dbReference>
<keyword evidence="1 4" id="KW-0808">Transferase</keyword>
<dbReference type="Proteomes" id="UP001604335">
    <property type="component" value="Unassembled WGS sequence"/>
</dbReference>
<name>A0ABW7CAM2_9CYAN</name>
<dbReference type="InterPro" id="IPR050179">
    <property type="entry name" value="Trans_hexapeptide_repeat"/>
</dbReference>
<proteinExistence type="predicted"/>
<evidence type="ECO:0000256" key="3">
    <source>
        <dbReference type="SAM" id="MobiDB-lite"/>
    </source>
</evidence>
<evidence type="ECO:0000313" key="4">
    <source>
        <dbReference type="EMBL" id="MFG3817913.1"/>
    </source>
</evidence>
<accession>A0ABW7CAM2</accession>
<dbReference type="PANTHER" id="PTHR43300:SF11">
    <property type="entry name" value="ACETYLTRANSFERASE RV3034C-RELATED"/>
    <property type="match status" value="1"/>
</dbReference>
<dbReference type="PANTHER" id="PTHR43300">
    <property type="entry name" value="ACETYLTRANSFERASE"/>
    <property type="match status" value="1"/>
</dbReference>
<feature type="compositionally biased region" description="Polar residues" evidence="3">
    <location>
        <begin position="1"/>
        <end position="13"/>
    </location>
</feature>
<keyword evidence="5" id="KW-1185">Reference proteome</keyword>
<protein>
    <submittedName>
        <fullName evidence="4">CatB-related O-acetyltransferase</fullName>
        <ecNumber evidence="4">2.3.1.-</ecNumber>
    </submittedName>
</protein>
<keyword evidence="4" id="KW-0012">Acyltransferase</keyword>
<dbReference type="SUPFAM" id="SSF51161">
    <property type="entry name" value="Trimeric LpxA-like enzymes"/>
    <property type="match status" value="1"/>
</dbReference>
<feature type="region of interest" description="Disordered" evidence="3">
    <location>
        <begin position="1"/>
        <end position="23"/>
    </location>
</feature>
<organism evidence="4 5">
    <name type="scientific">Limnothrix redekei LRLZ20PSL1</name>
    <dbReference type="NCBI Taxonomy" id="3112953"/>
    <lineage>
        <taxon>Bacteria</taxon>
        <taxon>Bacillati</taxon>
        <taxon>Cyanobacteriota</taxon>
        <taxon>Cyanophyceae</taxon>
        <taxon>Pseudanabaenales</taxon>
        <taxon>Pseudanabaenaceae</taxon>
        <taxon>Limnothrix</taxon>
    </lineage>
</organism>
<keyword evidence="2" id="KW-0677">Repeat</keyword>
<dbReference type="PROSITE" id="PS00101">
    <property type="entry name" value="HEXAPEP_TRANSFERASES"/>
    <property type="match status" value="1"/>
</dbReference>
<comment type="caution">
    <text evidence="4">The sequence shown here is derived from an EMBL/GenBank/DDBJ whole genome shotgun (WGS) entry which is preliminary data.</text>
</comment>
<dbReference type="EMBL" id="JAZAQF010000059">
    <property type="protein sequence ID" value="MFG3817913.1"/>
    <property type="molecule type" value="Genomic_DNA"/>
</dbReference>
<evidence type="ECO:0000313" key="5">
    <source>
        <dbReference type="Proteomes" id="UP001604335"/>
    </source>
</evidence>
<dbReference type="InterPro" id="IPR011004">
    <property type="entry name" value="Trimer_LpxA-like_sf"/>
</dbReference>
<dbReference type="Gene3D" id="2.160.10.10">
    <property type="entry name" value="Hexapeptide repeat proteins"/>
    <property type="match status" value="1"/>
</dbReference>
<dbReference type="Pfam" id="PF00132">
    <property type="entry name" value="Hexapep"/>
    <property type="match status" value="1"/>
</dbReference>
<evidence type="ECO:0000256" key="2">
    <source>
        <dbReference type="ARBA" id="ARBA00022737"/>
    </source>
</evidence>
<evidence type="ECO:0000256" key="1">
    <source>
        <dbReference type="ARBA" id="ARBA00022679"/>
    </source>
</evidence>
<gene>
    <name evidence="4" type="ORF">VPK24_09725</name>
</gene>
<dbReference type="InterPro" id="IPR001451">
    <property type="entry name" value="Hexapep"/>
</dbReference>
<dbReference type="EC" id="2.3.1.-" evidence="4"/>